<dbReference type="EMBL" id="GBRH01277628">
    <property type="protein sequence ID" value="JAD20267.1"/>
    <property type="molecule type" value="Transcribed_RNA"/>
</dbReference>
<name>A0A0A8YA80_ARUDO</name>
<proteinExistence type="predicted"/>
<protein>
    <submittedName>
        <fullName evidence="2">Uncharacterized protein</fullName>
    </submittedName>
</protein>
<dbReference type="AlphaFoldDB" id="A0A0A8YA80"/>
<evidence type="ECO:0000256" key="1">
    <source>
        <dbReference type="SAM" id="MobiDB-lite"/>
    </source>
</evidence>
<feature type="region of interest" description="Disordered" evidence="1">
    <location>
        <begin position="56"/>
        <end position="78"/>
    </location>
</feature>
<feature type="region of interest" description="Disordered" evidence="1">
    <location>
        <begin position="1"/>
        <end position="23"/>
    </location>
</feature>
<evidence type="ECO:0000313" key="2">
    <source>
        <dbReference type="EMBL" id="JAD20267.1"/>
    </source>
</evidence>
<reference evidence="2" key="1">
    <citation type="submission" date="2014-09" db="EMBL/GenBank/DDBJ databases">
        <authorList>
            <person name="Magalhaes I.L.F."/>
            <person name="Oliveira U."/>
            <person name="Santos F.R."/>
            <person name="Vidigal T.H.D.A."/>
            <person name="Brescovit A.D."/>
            <person name="Santos A.J."/>
        </authorList>
    </citation>
    <scope>NUCLEOTIDE SEQUENCE</scope>
    <source>
        <tissue evidence="2">Shoot tissue taken approximately 20 cm above the soil surface</tissue>
    </source>
</reference>
<feature type="compositionally biased region" description="Basic and acidic residues" evidence="1">
    <location>
        <begin position="69"/>
        <end position="78"/>
    </location>
</feature>
<accession>A0A0A8YA80</accession>
<sequence length="155" mass="15974">MAPGGAVDADEPDGAPNAAHGAVPVQRPRVLRLPLLPPQVRWDLGGQVDEVEVHDGAVGGGGGQVADSQHTRPCERSTKKALPWNENITSVAKGSWTSAGKRRACTRHAPSHAGADASGLASGDVVHTQRTSSNVSLYARSVGTNLCMLISLGSV</sequence>
<reference evidence="2" key="2">
    <citation type="journal article" date="2015" name="Data Brief">
        <title>Shoot transcriptome of the giant reed, Arundo donax.</title>
        <authorList>
            <person name="Barrero R.A."/>
            <person name="Guerrero F.D."/>
            <person name="Moolhuijzen P."/>
            <person name="Goolsby J.A."/>
            <person name="Tidwell J."/>
            <person name="Bellgard S.E."/>
            <person name="Bellgard M.I."/>
        </authorList>
    </citation>
    <scope>NUCLEOTIDE SEQUENCE</scope>
    <source>
        <tissue evidence="2">Shoot tissue taken approximately 20 cm above the soil surface</tissue>
    </source>
</reference>
<organism evidence="2">
    <name type="scientific">Arundo donax</name>
    <name type="common">Giant reed</name>
    <name type="synonym">Donax arundinaceus</name>
    <dbReference type="NCBI Taxonomy" id="35708"/>
    <lineage>
        <taxon>Eukaryota</taxon>
        <taxon>Viridiplantae</taxon>
        <taxon>Streptophyta</taxon>
        <taxon>Embryophyta</taxon>
        <taxon>Tracheophyta</taxon>
        <taxon>Spermatophyta</taxon>
        <taxon>Magnoliopsida</taxon>
        <taxon>Liliopsida</taxon>
        <taxon>Poales</taxon>
        <taxon>Poaceae</taxon>
        <taxon>PACMAD clade</taxon>
        <taxon>Arundinoideae</taxon>
        <taxon>Arundineae</taxon>
        <taxon>Arundo</taxon>
    </lineage>
</organism>